<dbReference type="AlphaFoldDB" id="A0A8J9Z8Y7"/>
<evidence type="ECO:0000313" key="2">
    <source>
        <dbReference type="Proteomes" id="UP000838412"/>
    </source>
</evidence>
<proteinExistence type="predicted"/>
<dbReference type="EMBL" id="OV696702">
    <property type="protein sequence ID" value="CAH1249320.1"/>
    <property type="molecule type" value="Genomic_DNA"/>
</dbReference>
<evidence type="ECO:0000313" key="1">
    <source>
        <dbReference type="EMBL" id="CAH1249320.1"/>
    </source>
</evidence>
<gene>
    <name evidence="1" type="primary">Hypp8584</name>
    <name evidence="1" type="ORF">BLAG_LOCUS10470</name>
</gene>
<reference evidence="1" key="1">
    <citation type="submission" date="2022-01" db="EMBL/GenBank/DDBJ databases">
        <authorList>
            <person name="Braso-Vives M."/>
        </authorList>
    </citation>
    <scope>NUCLEOTIDE SEQUENCE</scope>
</reference>
<keyword evidence="2" id="KW-1185">Reference proteome</keyword>
<sequence length="103" mass="11768">MVQFWRQKLSDDVILPIVHCARTAGSEEDVMAEGARREYLVGNPCLEPRNVHFLGWSSDTALLPKESLPGRHVLKMKCIRRGDSNRLQPMGCREEFLLEKTCV</sequence>
<name>A0A8J9Z8Y7_BRALA</name>
<dbReference type="Proteomes" id="UP000838412">
    <property type="component" value="Chromosome 17"/>
</dbReference>
<organism evidence="1 2">
    <name type="scientific">Branchiostoma lanceolatum</name>
    <name type="common">Common lancelet</name>
    <name type="synonym">Amphioxus lanceolatum</name>
    <dbReference type="NCBI Taxonomy" id="7740"/>
    <lineage>
        <taxon>Eukaryota</taxon>
        <taxon>Metazoa</taxon>
        <taxon>Chordata</taxon>
        <taxon>Cephalochordata</taxon>
        <taxon>Leptocardii</taxon>
        <taxon>Amphioxiformes</taxon>
        <taxon>Branchiostomatidae</taxon>
        <taxon>Branchiostoma</taxon>
    </lineage>
</organism>
<accession>A0A8J9Z8Y7</accession>
<protein>
    <submittedName>
        <fullName evidence="1">Hypp8584 protein</fullName>
    </submittedName>
</protein>